<keyword evidence="12" id="KW-0413">Isomerase</keyword>
<accession>A0AAW8D4F7</accession>
<sequence>MKNNNSAPEDEGIRLAKRVAALAGVSRREAELLIENGAVRVDGVPAVLPQSRVQAHQQVEIAAGAKPEPVVPVTMLLYKPAGMPTDNAHRLLVAANHHEPERAGQKFLPAHLKGQHCMTPLETGASGLVAYTQEFRIERKLQEDAGILEHEVMVDVAGTVSPEVLMRFERSPARVSIGRQAEDGKQTGLRFALKGARPGQIAHLCDQMGLTIVAMRRIRIGRVPLAGLQPGQWRYLAPHERF</sequence>
<dbReference type="EC" id="5.4.99.21" evidence="3"/>
<evidence type="ECO:0000256" key="4">
    <source>
        <dbReference type="ARBA" id="ARBA00039989"/>
    </source>
</evidence>
<dbReference type="Gene3D" id="3.10.290.10">
    <property type="entry name" value="RNA-binding S4 domain"/>
    <property type="match status" value="1"/>
</dbReference>
<comment type="catalytic activity">
    <reaction evidence="2">
        <text>uridine(2604) in 23S rRNA = pseudouridine(2604) in 23S rRNA</text>
        <dbReference type="Rhea" id="RHEA:38875"/>
        <dbReference type="Rhea" id="RHEA-COMP:10093"/>
        <dbReference type="Rhea" id="RHEA-COMP:10094"/>
        <dbReference type="ChEBI" id="CHEBI:65314"/>
        <dbReference type="ChEBI" id="CHEBI:65315"/>
        <dbReference type="EC" id="5.4.99.21"/>
    </reaction>
</comment>
<dbReference type="InterPro" id="IPR020103">
    <property type="entry name" value="PsdUridine_synth_cat_dom_sf"/>
</dbReference>
<dbReference type="InterPro" id="IPR050343">
    <property type="entry name" value="RsuA_PseudoU_synthase"/>
</dbReference>
<dbReference type="PANTHER" id="PTHR47683">
    <property type="entry name" value="PSEUDOURIDINE SYNTHASE FAMILY PROTEIN-RELATED"/>
    <property type="match status" value="1"/>
</dbReference>
<comment type="caution">
    <text evidence="12">The sequence shown here is derived from an EMBL/GenBank/DDBJ whole genome shotgun (WGS) entry which is preliminary data.</text>
</comment>
<keyword evidence="10" id="KW-0694">RNA-binding</keyword>
<evidence type="ECO:0000256" key="8">
    <source>
        <dbReference type="ARBA" id="ARBA00042890"/>
    </source>
</evidence>
<evidence type="ECO:0000259" key="11">
    <source>
        <dbReference type="SMART" id="SM00363"/>
    </source>
</evidence>
<comment type="catalytic activity">
    <reaction evidence="1">
        <text>uridine(35) in tRNA(Tyr) = pseudouridine(35) in tRNA(Tyr)</text>
        <dbReference type="Rhea" id="RHEA:60556"/>
        <dbReference type="Rhea" id="RHEA-COMP:15607"/>
        <dbReference type="Rhea" id="RHEA-COMP:15608"/>
        <dbReference type="ChEBI" id="CHEBI:65314"/>
        <dbReference type="ChEBI" id="CHEBI:65315"/>
    </reaction>
</comment>
<evidence type="ECO:0000256" key="2">
    <source>
        <dbReference type="ARBA" id="ARBA00036535"/>
    </source>
</evidence>
<dbReference type="Gene3D" id="3.30.2350.10">
    <property type="entry name" value="Pseudouridine synthase"/>
    <property type="match status" value="1"/>
</dbReference>
<dbReference type="SUPFAM" id="SSF55120">
    <property type="entry name" value="Pseudouridine synthase"/>
    <property type="match status" value="1"/>
</dbReference>
<protein>
    <recommendedName>
        <fullName evidence="4">Dual-specificity RNA pseudouridine synthase RluF</fullName>
        <ecNumber evidence="3">5.4.99.21</ecNumber>
    </recommendedName>
    <alternativeName>
        <fullName evidence="6">23S rRNA pseudouridine(2604) synthase</fullName>
    </alternativeName>
    <alternativeName>
        <fullName evidence="8">Ribosomal large subunit pseudouridine synthase F</fullName>
    </alternativeName>
    <alternativeName>
        <fullName evidence="7">rRNA pseudouridylate synthase F</fullName>
    </alternativeName>
    <alternativeName>
        <fullName evidence="9">rRNA-uridine isomerase F</fullName>
    </alternativeName>
    <alternativeName>
        <fullName evidence="5">tRNA(Tyr) pseudouridine(35) synthase</fullName>
    </alternativeName>
</protein>
<name>A0AAW8D4F7_9BURK</name>
<dbReference type="SMART" id="SM00363">
    <property type="entry name" value="S4"/>
    <property type="match status" value="1"/>
</dbReference>
<evidence type="ECO:0000256" key="1">
    <source>
        <dbReference type="ARBA" id="ARBA00036390"/>
    </source>
</evidence>
<evidence type="ECO:0000313" key="13">
    <source>
        <dbReference type="Proteomes" id="UP001242045"/>
    </source>
</evidence>
<feature type="domain" description="RNA-binding S4" evidence="11">
    <location>
        <begin position="13"/>
        <end position="74"/>
    </location>
</feature>
<evidence type="ECO:0000256" key="6">
    <source>
        <dbReference type="ARBA" id="ARBA00041697"/>
    </source>
</evidence>
<evidence type="ECO:0000256" key="10">
    <source>
        <dbReference type="PROSITE-ProRule" id="PRU00182"/>
    </source>
</evidence>
<dbReference type="GO" id="GO:0003723">
    <property type="term" value="F:RNA binding"/>
    <property type="evidence" value="ECO:0007669"/>
    <property type="project" value="UniProtKB-KW"/>
</dbReference>
<dbReference type="CDD" id="cd00165">
    <property type="entry name" value="S4"/>
    <property type="match status" value="1"/>
</dbReference>
<dbReference type="Pfam" id="PF01479">
    <property type="entry name" value="S4"/>
    <property type="match status" value="1"/>
</dbReference>
<dbReference type="GO" id="GO:0160138">
    <property type="term" value="F:23S rRNA pseudouridine(2604) synthase activity"/>
    <property type="evidence" value="ECO:0007669"/>
    <property type="project" value="UniProtKB-EC"/>
</dbReference>
<dbReference type="EMBL" id="JAUSRD010000031">
    <property type="protein sequence ID" value="MDP9897639.1"/>
    <property type="molecule type" value="Genomic_DNA"/>
</dbReference>
<evidence type="ECO:0000256" key="7">
    <source>
        <dbReference type="ARBA" id="ARBA00042843"/>
    </source>
</evidence>
<dbReference type="Proteomes" id="UP001242045">
    <property type="component" value="Unassembled WGS sequence"/>
</dbReference>
<dbReference type="SUPFAM" id="SSF55174">
    <property type="entry name" value="Alpha-L RNA-binding motif"/>
    <property type="match status" value="1"/>
</dbReference>
<evidence type="ECO:0000256" key="3">
    <source>
        <dbReference type="ARBA" id="ARBA00038922"/>
    </source>
</evidence>
<dbReference type="InterPro" id="IPR002942">
    <property type="entry name" value="S4_RNA-bd"/>
</dbReference>
<evidence type="ECO:0000256" key="9">
    <source>
        <dbReference type="ARBA" id="ARBA00043147"/>
    </source>
</evidence>
<dbReference type="GO" id="GO:0006396">
    <property type="term" value="P:RNA processing"/>
    <property type="evidence" value="ECO:0007669"/>
    <property type="project" value="UniProtKB-ARBA"/>
</dbReference>
<evidence type="ECO:0000256" key="5">
    <source>
        <dbReference type="ARBA" id="ARBA00041420"/>
    </source>
</evidence>
<dbReference type="InterPro" id="IPR036986">
    <property type="entry name" value="S4_RNA-bd_sf"/>
</dbReference>
<dbReference type="GO" id="GO:0001522">
    <property type="term" value="P:pseudouridine synthesis"/>
    <property type="evidence" value="ECO:0007669"/>
    <property type="project" value="InterPro"/>
</dbReference>
<proteinExistence type="predicted"/>
<gene>
    <name evidence="12" type="ORF">J2W31_006786</name>
</gene>
<evidence type="ECO:0000313" key="12">
    <source>
        <dbReference type="EMBL" id="MDP9897639.1"/>
    </source>
</evidence>
<reference evidence="12" key="1">
    <citation type="submission" date="2023-07" db="EMBL/GenBank/DDBJ databases">
        <title>Sorghum-associated microbial communities from plants grown in Nebraska, USA.</title>
        <authorList>
            <person name="Schachtman D."/>
        </authorList>
    </citation>
    <scope>NUCLEOTIDE SEQUENCE</scope>
    <source>
        <strain evidence="12">DS3754</strain>
    </source>
</reference>
<dbReference type="AlphaFoldDB" id="A0AAW8D4F7"/>
<dbReference type="RefSeq" id="WP_307687504.1">
    <property type="nucleotide sequence ID" value="NZ_JAUSRD010000031.1"/>
</dbReference>
<organism evidence="12 13">
    <name type="scientific">Variovorax boronicumulans</name>
    <dbReference type="NCBI Taxonomy" id="436515"/>
    <lineage>
        <taxon>Bacteria</taxon>
        <taxon>Pseudomonadati</taxon>
        <taxon>Pseudomonadota</taxon>
        <taxon>Betaproteobacteria</taxon>
        <taxon>Burkholderiales</taxon>
        <taxon>Comamonadaceae</taxon>
        <taxon>Variovorax</taxon>
    </lineage>
</organism>
<dbReference type="PROSITE" id="PS50889">
    <property type="entry name" value="S4"/>
    <property type="match status" value="1"/>
</dbReference>
<dbReference type="PANTHER" id="PTHR47683:SF2">
    <property type="entry name" value="RNA-BINDING S4 DOMAIN-CONTAINING PROTEIN"/>
    <property type="match status" value="1"/>
</dbReference>